<dbReference type="PANTHER" id="PTHR33361:SF2">
    <property type="entry name" value="DUF885 DOMAIN-CONTAINING PROTEIN"/>
    <property type="match status" value="1"/>
</dbReference>
<proteinExistence type="predicted"/>
<reference evidence="1" key="1">
    <citation type="submission" date="2022-11" db="EMBL/GenBank/DDBJ databases">
        <title>Centuries of genome instability and evolution in soft-shell clam transmissible cancer (bioRxiv).</title>
        <authorList>
            <person name="Hart S.F.M."/>
            <person name="Yonemitsu M.A."/>
            <person name="Giersch R.M."/>
            <person name="Beal B.F."/>
            <person name="Arriagada G."/>
            <person name="Davis B.W."/>
            <person name="Ostrander E.A."/>
            <person name="Goff S.P."/>
            <person name="Metzger M.J."/>
        </authorList>
    </citation>
    <scope>NUCLEOTIDE SEQUENCE</scope>
    <source>
        <strain evidence="1">MELC-2E11</strain>
        <tissue evidence="1">Siphon/mantle</tissue>
    </source>
</reference>
<sequence length="275" mass="31456">MNIINQEYNINIAVPSVFLVEFNFIIDHISPMEAPVVISRITLPDCAPYKHRDEIKSQGRKAVVVYMDVMKDLKTFITDCCLYKKEYMPAACSQWGVYAWDSSNDYYRACLKWHLSFEMSPEDVYNLGIQEVDKIMTAMHKPYSCVCDAIAVSSSKTYILQFHNDTVFKRINPKLCKLIEASSSDGLGGGYSSAPLFEAMAFSLHEANPGHHMQHSYSIKADLPDFRRDPMVSILFRISRGSKFNIQEFHLQVLENGAMPMSVLESLIKRWIQNI</sequence>
<evidence type="ECO:0000313" key="2">
    <source>
        <dbReference type="Proteomes" id="UP001164746"/>
    </source>
</evidence>
<evidence type="ECO:0000313" key="1">
    <source>
        <dbReference type="EMBL" id="WAR28781.1"/>
    </source>
</evidence>
<accession>A0ABY7GC53</accession>
<dbReference type="Proteomes" id="UP001164746">
    <property type="component" value="Chromosome 15"/>
</dbReference>
<gene>
    <name evidence="1" type="ORF">MAR_014485</name>
</gene>
<feature type="non-terminal residue" evidence="1">
    <location>
        <position position="275"/>
    </location>
</feature>
<dbReference type="PANTHER" id="PTHR33361">
    <property type="entry name" value="GLR0591 PROTEIN"/>
    <property type="match status" value="1"/>
</dbReference>
<protein>
    <submittedName>
        <fullName evidence="1">Uncharacterized protein</fullName>
    </submittedName>
</protein>
<organism evidence="1 2">
    <name type="scientific">Mya arenaria</name>
    <name type="common">Soft-shell clam</name>
    <dbReference type="NCBI Taxonomy" id="6604"/>
    <lineage>
        <taxon>Eukaryota</taxon>
        <taxon>Metazoa</taxon>
        <taxon>Spiralia</taxon>
        <taxon>Lophotrochozoa</taxon>
        <taxon>Mollusca</taxon>
        <taxon>Bivalvia</taxon>
        <taxon>Autobranchia</taxon>
        <taxon>Heteroconchia</taxon>
        <taxon>Euheterodonta</taxon>
        <taxon>Imparidentia</taxon>
        <taxon>Neoheterodontei</taxon>
        <taxon>Myida</taxon>
        <taxon>Myoidea</taxon>
        <taxon>Myidae</taxon>
        <taxon>Mya</taxon>
    </lineage>
</organism>
<dbReference type="InterPro" id="IPR010281">
    <property type="entry name" value="DUF885"/>
</dbReference>
<name>A0ABY7GC53_MYAAR</name>
<keyword evidence="2" id="KW-1185">Reference proteome</keyword>
<dbReference type="EMBL" id="CP111026">
    <property type="protein sequence ID" value="WAR28781.1"/>
    <property type="molecule type" value="Genomic_DNA"/>
</dbReference>